<reference evidence="2" key="1">
    <citation type="submission" date="2023-01" db="EMBL/GenBank/DDBJ databases">
        <title>Genome assembly of the deep-sea coral Lophelia pertusa.</title>
        <authorList>
            <person name="Herrera S."/>
            <person name="Cordes E."/>
        </authorList>
    </citation>
    <scope>NUCLEOTIDE SEQUENCE</scope>
    <source>
        <strain evidence="2">USNM1676648</strain>
        <tissue evidence="2">Polyp</tissue>
    </source>
</reference>
<comment type="caution">
    <text evidence="2">The sequence shown here is derived from an EMBL/GenBank/DDBJ whole genome shotgun (WGS) entry which is preliminary data.</text>
</comment>
<accession>A0A9W9YCB7</accession>
<sequence length="154" mass="17314">MSGISALSSLCSAYASDSEVEEEPSEINNNKHTKCSPNERDSRKSTNKPEVGMAVKSTTELRHEVKHETGSRSKRPRRRSRKNTSKANSKSMGIQKSTLLEKLLAPEVRHERNAILQCLRHIVKRNFFGAGDMSNLSENIVKNENCDQFVNKSL</sequence>
<dbReference type="AlphaFoldDB" id="A0A9W9YCB7"/>
<organism evidence="2 3">
    <name type="scientific">Desmophyllum pertusum</name>
    <dbReference type="NCBI Taxonomy" id="174260"/>
    <lineage>
        <taxon>Eukaryota</taxon>
        <taxon>Metazoa</taxon>
        <taxon>Cnidaria</taxon>
        <taxon>Anthozoa</taxon>
        <taxon>Hexacorallia</taxon>
        <taxon>Scleractinia</taxon>
        <taxon>Caryophylliina</taxon>
        <taxon>Caryophylliidae</taxon>
        <taxon>Desmophyllum</taxon>
    </lineage>
</organism>
<feature type="compositionally biased region" description="Basic residues" evidence="1">
    <location>
        <begin position="72"/>
        <end position="84"/>
    </location>
</feature>
<feature type="compositionally biased region" description="Basic and acidic residues" evidence="1">
    <location>
        <begin position="59"/>
        <end position="71"/>
    </location>
</feature>
<protein>
    <submittedName>
        <fullName evidence="2">Nuclear fragile X mental retardation protein interacting protein 1</fullName>
    </submittedName>
</protein>
<dbReference type="GO" id="GO:0000492">
    <property type="term" value="P:box C/D snoRNP assembly"/>
    <property type="evidence" value="ECO:0007669"/>
    <property type="project" value="TreeGrafter"/>
</dbReference>
<dbReference type="GO" id="GO:0005634">
    <property type="term" value="C:nucleus"/>
    <property type="evidence" value="ECO:0007669"/>
    <property type="project" value="TreeGrafter"/>
</dbReference>
<evidence type="ECO:0000313" key="2">
    <source>
        <dbReference type="EMBL" id="KAJ7333165.1"/>
    </source>
</evidence>
<keyword evidence="3" id="KW-1185">Reference proteome</keyword>
<dbReference type="PANTHER" id="PTHR13309">
    <property type="entry name" value="NUCLEAR FRAGILE X MENTAL RETARDATION PROTEIN INTERACTING PROTEIN 1"/>
    <property type="match status" value="1"/>
</dbReference>
<dbReference type="EMBL" id="MU827787">
    <property type="protein sequence ID" value="KAJ7333165.1"/>
    <property type="molecule type" value="Genomic_DNA"/>
</dbReference>
<dbReference type="PANTHER" id="PTHR13309:SF0">
    <property type="entry name" value="FMR1-INTERACTING PROTEIN NUFIP1"/>
    <property type="match status" value="1"/>
</dbReference>
<proteinExistence type="predicted"/>
<gene>
    <name evidence="2" type="primary">NUFIP1_2</name>
    <name evidence="2" type="ORF">OS493_018341</name>
</gene>
<dbReference type="InterPro" id="IPR039136">
    <property type="entry name" value="NUFIP1-like"/>
</dbReference>
<name>A0A9W9YCB7_9CNID</name>
<dbReference type="OrthoDB" id="273070at2759"/>
<dbReference type="GO" id="GO:0003723">
    <property type="term" value="F:RNA binding"/>
    <property type="evidence" value="ECO:0007669"/>
    <property type="project" value="InterPro"/>
</dbReference>
<evidence type="ECO:0000313" key="3">
    <source>
        <dbReference type="Proteomes" id="UP001163046"/>
    </source>
</evidence>
<feature type="region of interest" description="Disordered" evidence="1">
    <location>
        <begin position="1"/>
        <end position="95"/>
    </location>
</feature>
<feature type="compositionally biased region" description="Low complexity" evidence="1">
    <location>
        <begin position="1"/>
        <end position="17"/>
    </location>
</feature>
<dbReference type="Proteomes" id="UP001163046">
    <property type="component" value="Unassembled WGS sequence"/>
</dbReference>
<evidence type="ECO:0000256" key="1">
    <source>
        <dbReference type="SAM" id="MobiDB-lite"/>
    </source>
</evidence>